<feature type="non-terminal residue" evidence="2">
    <location>
        <position position="275"/>
    </location>
</feature>
<name>A0A392NNK1_9FABA</name>
<evidence type="ECO:0000313" key="3">
    <source>
        <dbReference type="Proteomes" id="UP000265520"/>
    </source>
</evidence>
<evidence type="ECO:0000256" key="1">
    <source>
        <dbReference type="SAM" id="MobiDB-lite"/>
    </source>
</evidence>
<dbReference type="Proteomes" id="UP000265520">
    <property type="component" value="Unassembled WGS sequence"/>
</dbReference>
<dbReference type="AlphaFoldDB" id="A0A392NNK1"/>
<dbReference type="EMBL" id="LXQA010043906">
    <property type="protein sequence ID" value="MCI00666.1"/>
    <property type="molecule type" value="Genomic_DNA"/>
</dbReference>
<protein>
    <submittedName>
        <fullName evidence="2">Uncharacterized protein</fullName>
    </submittedName>
</protein>
<feature type="region of interest" description="Disordered" evidence="1">
    <location>
        <begin position="195"/>
        <end position="234"/>
    </location>
</feature>
<sequence length="275" mass="30812">PKVRVQNGLEVMEAHTWVSISSQTNRARFIPFARNLKNFKDAYFRVRHGENGRELMYALDGSPMFPFYWTSNPSPVKVVDPSALSQFERDFVQFLELFDLIPFRDLFKEEDDDVTLKSIFRKMSRATNAQWKAHLTAARRLRAAVNQPNPATVQSANANPAIVNPVPAVEDRSAVKRGRADAEMNMEGSSLAVDKESVGASNAEVTSPKCKKTKKEKVASKGPGPVENISPVGGSTKTFIPTETSHLPLSPSVDAAEFINDHYSFNWRTRRSKIW</sequence>
<organism evidence="2 3">
    <name type="scientific">Trifolium medium</name>
    <dbReference type="NCBI Taxonomy" id="97028"/>
    <lineage>
        <taxon>Eukaryota</taxon>
        <taxon>Viridiplantae</taxon>
        <taxon>Streptophyta</taxon>
        <taxon>Embryophyta</taxon>
        <taxon>Tracheophyta</taxon>
        <taxon>Spermatophyta</taxon>
        <taxon>Magnoliopsida</taxon>
        <taxon>eudicotyledons</taxon>
        <taxon>Gunneridae</taxon>
        <taxon>Pentapetalae</taxon>
        <taxon>rosids</taxon>
        <taxon>fabids</taxon>
        <taxon>Fabales</taxon>
        <taxon>Fabaceae</taxon>
        <taxon>Papilionoideae</taxon>
        <taxon>50 kb inversion clade</taxon>
        <taxon>NPAAA clade</taxon>
        <taxon>Hologalegina</taxon>
        <taxon>IRL clade</taxon>
        <taxon>Trifolieae</taxon>
        <taxon>Trifolium</taxon>
    </lineage>
</organism>
<proteinExistence type="predicted"/>
<accession>A0A392NNK1</accession>
<comment type="caution">
    <text evidence="2">The sequence shown here is derived from an EMBL/GenBank/DDBJ whole genome shotgun (WGS) entry which is preliminary data.</text>
</comment>
<evidence type="ECO:0000313" key="2">
    <source>
        <dbReference type="EMBL" id="MCI00666.1"/>
    </source>
</evidence>
<keyword evidence="3" id="KW-1185">Reference proteome</keyword>
<reference evidence="2 3" key="1">
    <citation type="journal article" date="2018" name="Front. Plant Sci.">
        <title>Red Clover (Trifolium pratense) and Zigzag Clover (T. medium) - A Picture of Genomic Similarities and Differences.</title>
        <authorList>
            <person name="Dluhosova J."/>
            <person name="Istvanek J."/>
            <person name="Nedelnik J."/>
            <person name="Repkova J."/>
        </authorList>
    </citation>
    <scope>NUCLEOTIDE SEQUENCE [LARGE SCALE GENOMIC DNA]</scope>
    <source>
        <strain evidence="3">cv. 10/8</strain>
        <tissue evidence="2">Leaf</tissue>
    </source>
</reference>
<feature type="non-terminal residue" evidence="2">
    <location>
        <position position="1"/>
    </location>
</feature>